<feature type="compositionally biased region" description="Low complexity" evidence="10">
    <location>
        <begin position="97"/>
        <end position="114"/>
    </location>
</feature>
<dbReference type="InterPro" id="IPR003754">
    <property type="entry name" value="4pyrrol_synth_uPrphyn_synth"/>
</dbReference>
<evidence type="ECO:0000256" key="5">
    <source>
        <dbReference type="ARBA" id="ARBA00023244"/>
    </source>
</evidence>
<evidence type="ECO:0000256" key="1">
    <source>
        <dbReference type="ARBA" id="ARBA00004772"/>
    </source>
</evidence>
<name>A0A495A9L9_9MICC</name>
<evidence type="ECO:0000313" key="12">
    <source>
        <dbReference type="EMBL" id="RKQ36746.1"/>
    </source>
</evidence>
<comment type="similarity">
    <text evidence="2 9">Belongs to the uroporphyrinogen-III synthase family.</text>
</comment>
<dbReference type="UniPathway" id="UPA00251">
    <property type="reaction ID" value="UER00320"/>
</dbReference>
<accession>A0A495A9L9</accession>
<keyword evidence="13" id="KW-1185">Reference proteome</keyword>
<organism evidence="12 13">
    <name type="scientific">Kocuria tytonis</name>
    <dbReference type="NCBI Taxonomy" id="2054280"/>
    <lineage>
        <taxon>Bacteria</taxon>
        <taxon>Bacillati</taxon>
        <taxon>Actinomycetota</taxon>
        <taxon>Actinomycetes</taxon>
        <taxon>Micrococcales</taxon>
        <taxon>Micrococcaceae</taxon>
        <taxon>Kocuria</taxon>
    </lineage>
</organism>
<reference evidence="12 13" key="1">
    <citation type="submission" date="2018-10" db="EMBL/GenBank/DDBJ databases">
        <title>Kocuria tytouropygialis sp. nov., isolated from the uropygial gland of an American barn owl (Tyto furcata).</title>
        <authorList>
            <person name="Braun M.S."/>
            <person name="Wang E."/>
            <person name="Zimmermann S."/>
            <person name="Wagner H."/>
            <person name="Wink M."/>
        </authorList>
    </citation>
    <scope>NUCLEOTIDE SEQUENCE [LARGE SCALE GENOMIC DNA]</scope>
    <source>
        <strain evidence="12 13">442</strain>
    </source>
</reference>
<evidence type="ECO:0000256" key="6">
    <source>
        <dbReference type="ARBA" id="ARBA00037589"/>
    </source>
</evidence>
<evidence type="ECO:0000256" key="7">
    <source>
        <dbReference type="ARBA" id="ARBA00040167"/>
    </source>
</evidence>
<keyword evidence="4 9" id="KW-0456">Lyase</keyword>
<dbReference type="GO" id="GO:0004852">
    <property type="term" value="F:uroporphyrinogen-III synthase activity"/>
    <property type="evidence" value="ECO:0007669"/>
    <property type="project" value="UniProtKB-UniRule"/>
</dbReference>
<dbReference type="InterPro" id="IPR039793">
    <property type="entry name" value="UROS/Hem4"/>
</dbReference>
<comment type="catalytic activity">
    <reaction evidence="8 9">
        <text>hydroxymethylbilane = uroporphyrinogen III + H2O</text>
        <dbReference type="Rhea" id="RHEA:18965"/>
        <dbReference type="ChEBI" id="CHEBI:15377"/>
        <dbReference type="ChEBI" id="CHEBI:57308"/>
        <dbReference type="ChEBI" id="CHEBI:57845"/>
        <dbReference type="EC" id="4.2.1.75"/>
    </reaction>
</comment>
<dbReference type="PANTHER" id="PTHR38042:SF1">
    <property type="entry name" value="UROPORPHYRINOGEN-III SYNTHASE, CHLOROPLASTIC"/>
    <property type="match status" value="1"/>
</dbReference>
<sequence>MSAPRVLITRDPAAARALAALLRERGCEPCAARLLEARLPQDTGPLRALLRDALRPTVPTWLCVTSATTVAALAAVAEEPEWGPALDAARTGSGTRPSDAAPAGSAAEAPVPEADSGDPAAVSAGLRIAAVGSATARALAEYGVGVDFVPARTASAAGMLEEWPEEPFHGQGSAPRALLPASARAATTLGDGLRARGYDVRDVTAYDMVPAPTDRPLLTVVPERDDPEELDSASARAACARGELAAVVATAPSRVAALLDGSTPGAATSWIAIGEPTARALWERGIQPVVAARPTPEALAAAVVHALGPRG</sequence>
<dbReference type="RefSeq" id="WP_110919758.1">
    <property type="nucleotide sequence ID" value="NZ_PNJG02000001.1"/>
</dbReference>
<evidence type="ECO:0000256" key="4">
    <source>
        <dbReference type="ARBA" id="ARBA00023239"/>
    </source>
</evidence>
<dbReference type="EMBL" id="PNJG02000001">
    <property type="protein sequence ID" value="RKQ36746.1"/>
    <property type="molecule type" value="Genomic_DNA"/>
</dbReference>
<dbReference type="OrthoDB" id="9815856at2"/>
<protein>
    <recommendedName>
        <fullName evidence="7 9">Uroporphyrinogen-III synthase</fullName>
        <ecNumber evidence="3 9">4.2.1.75</ecNumber>
    </recommendedName>
</protein>
<dbReference type="SUPFAM" id="SSF69618">
    <property type="entry name" value="HemD-like"/>
    <property type="match status" value="1"/>
</dbReference>
<comment type="caution">
    <text evidence="12">The sequence shown here is derived from an EMBL/GenBank/DDBJ whole genome shotgun (WGS) entry which is preliminary data.</text>
</comment>
<dbReference type="EC" id="4.2.1.75" evidence="3 9"/>
<evidence type="ECO:0000313" key="13">
    <source>
        <dbReference type="Proteomes" id="UP000249516"/>
    </source>
</evidence>
<feature type="region of interest" description="Disordered" evidence="10">
    <location>
        <begin position="84"/>
        <end position="119"/>
    </location>
</feature>
<evidence type="ECO:0000256" key="8">
    <source>
        <dbReference type="ARBA" id="ARBA00048617"/>
    </source>
</evidence>
<dbReference type="CDD" id="cd06578">
    <property type="entry name" value="HemD"/>
    <property type="match status" value="1"/>
</dbReference>
<dbReference type="PANTHER" id="PTHR38042">
    <property type="entry name" value="UROPORPHYRINOGEN-III SYNTHASE, CHLOROPLASTIC"/>
    <property type="match status" value="1"/>
</dbReference>
<evidence type="ECO:0000256" key="10">
    <source>
        <dbReference type="SAM" id="MobiDB-lite"/>
    </source>
</evidence>
<feature type="domain" description="Tetrapyrrole biosynthesis uroporphyrinogen III synthase" evidence="11">
    <location>
        <begin position="120"/>
        <end position="300"/>
    </location>
</feature>
<dbReference type="InterPro" id="IPR036108">
    <property type="entry name" value="4pyrrol_syn_uPrphyn_synt_sf"/>
</dbReference>
<dbReference type="GO" id="GO:0006782">
    <property type="term" value="P:protoporphyrinogen IX biosynthetic process"/>
    <property type="evidence" value="ECO:0007669"/>
    <property type="project" value="UniProtKB-UniRule"/>
</dbReference>
<comment type="pathway">
    <text evidence="1 9">Porphyrin-containing compound metabolism; protoporphyrin-IX biosynthesis; coproporphyrinogen-III from 5-aminolevulinate: step 3/4.</text>
</comment>
<dbReference type="Gene3D" id="3.40.50.10090">
    <property type="match status" value="2"/>
</dbReference>
<evidence type="ECO:0000256" key="9">
    <source>
        <dbReference type="RuleBase" id="RU366031"/>
    </source>
</evidence>
<gene>
    <name evidence="12" type="ORF">C1C97_003755</name>
</gene>
<dbReference type="Pfam" id="PF02602">
    <property type="entry name" value="HEM4"/>
    <property type="match status" value="1"/>
</dbReference>
<evidence type="ECO:0000256" key="2">
    <source>
        <dbReference type="ARBA" id="ARBA00008133"/>
    </source>
</evidence>
<dbReference type="Proteomes" id="UP000249516">
    <property type="component" value="Unassembled WGS sequence"/>
</dbReference>
<dbReference type="AlphaFoldDB" id="A0A495A9L9"/>
<evidence type="ECO:0000259" key="11">
    <source>
        <dbReference type="Pfam" id="PF02602"/>
    </source>
</evidence>
<proteinExistence type="inferred from homology"/>
<dbReference type="GO" id="GO:0006780">
    <property type="term" value="P:uroporphyrinogen III biosynthetic process"/>
    <property type="evidence" value="ECO:0007669"/>
    <property type="project" value="UniProtKB-UniRule"/>
</dbReference>
<keyword evidence="5 9" id="KW-0627">Porphyrin biosynthesis</keyword>
<evidence type="ECO:0000256" key="3">
    <source>
        <dbReference type="ARBA" id="ARBA00013109"/>
    </source>
</evidence>
<comment type="function">
    <text evidence="6 9">Catalyzes cyclization of the linear tetrapyrrole, hydroxymethylbilane, to the macrocyclic uroporphyrinogen III.</text>
</comment>